<dbReference type="CDD" id="cd00637">
    <property type="entry name" value="7tm_classA_rhodopsin-like"/>
    <property type="match status" value="1"/>
</dbReference>
<dbReference type="Proteomes" id="UP001164746">
    <property type="component" value="Chromosome 10"/>
</dbReference>
<organism evidence="2 3">
    <name type="scientific">Mya arenaria</name>
    <name type="common">Soft-shell clam</name>
    <dbReference type="NCBI Taxonomy" id="6604"/>
    <lineage>
        <taxon>Eukaryota</taxon>
        <taxon>Metazoa</taxon>
        <taxon>Spiralia</taxon>
        <taxon>Lophotrochozoa</taxon>
        <taxon>Mollusca</taxon>
        <taxon>Bivalvia</taxon>
        <taxon>Autobranchia</taxon>
        <taxon>Heteroconchia</taxon>
        <taxon>Euheterodonta</taxon>
        <taxon>Imparidentia</taxon>
        <taxon>Neoheterodontei</taxon>
        <taxon>Myida</taxon>
        <taxon>Myoidea</taxon>
        <taxon>Myidae</taxon>
        <taxon>Mya</taxon>
    </lineage>
</organism>
<dbReference type="Gene3D" id="1.20.1070.10">
    <property type="entry name" value="Rhodopsin 7-helix transmembrane proteins"/>
    <property type="match status" value="1"/>
</dbReference>
<dbReference type="EMBL" id="CP111021">
    <property type="protein sequence ID" value="WAR15811.1"/>
    <property type="molecule type" value="Genomic_DNA"/>
</dbReference>
<sequence>MVESKAEQKQEDCNIGLTAQKSKLKHVNKQQEHLCHTNGEKTPSKDMTDFIKITASNMHRQDTRKSVREKHRIANIKTAGILFIVTTVFMIAFLPAWLMATKLIPPNMIVFYSYFIYNVANPVIYAFFNQTFQKEMKLVFKCSESY</sequence>
<protein>
    <recommendedName>
        <fullName evidence="4">G-protein coupled receptors family 1 profile domain-containing protein</fullName>
    </recommendedName>
</protein>
<dbReference type="SUPFAM" id="SSF81321">
    <property type="entry name" value="Family A G protein-coupled receptor-like"/>
    <property type="match status" value="1"/>
</dbReference>
<gene>
    <name evidence="2" type="ORF">MAR_030405</name>
</gene>
<keyword evidence="1" id="KW-0472">Membrane</keyword>
<evidence type="ECO:0008006" key="4">
    <source>
        <dbReference type="Google" id="ProtNLM"/>
    </source>
</evidence>
<name>A0ABY7F433_MYAAR</name>
<proteinExistence type="predicted"/>
<accession>A0ABY7F433</accession>
<keyword evidence="3" id="KW-1185">Reference proteome</keyword>
<evidence type="ECO:0000313" key="2">
    <source>
        <dbReference type="EMBL" id="WAR15811.1"/>
    </source>
</evidence>
<evidence type="ECO:0000313" key="3">
    <source>
        <dbReference type="Proteomes" id="UP001164746"/>
    </source>
</evidence>
<reference evidence="2" key="1">
    <citation type="submission" date="2022-11" db="EMBL/GenBank/DDBJ databases">
        <title>Centuries of genome instability and evolution in soft-shell clam transmissible cancer (bioRxiv).</title>
        <authorList>
            <person name="Hart S.F.M."/>
            <person name="Yonemitsu M.A."/>
            <person name="Giersch R.M."/>
            <person name="Beal B.F."/>
            <person name="Arriagada G."/>
            <person name="Davis B.W."/>
            <person name="Ostrander E.A."/>
            <person name="Goff S.P."/>
            <person name="Metzger M.J."/>
        </authorList>
    </citation>
    <scope>NUCLEOTIDE SEQUENCE</scope>
    <source>
        <strain evidence="2">MELC-2E11</strain>
        <tissue evidence="2">Siphon/mantle</tissue>
    </source>
</reference>
<keyword evidence="1" id="KW-1133">Transmembrane helix</keyword>
<feature type="transmembrane region" description="Helical" evidence="1">
    <location>
        <begin position="74"/>
        <end position="97"/>
    </location>
</feature>
<feature type="transmembrane region" description="Helical" evidence="1">
    <location>
        <begin position="109"/>
        <end position="128"/>
    </location>
</feature>
<keyword evidence="1" id="KW-0812">Transmembrane</keyword>
<evidence type="ECO:0000256" key="1">
    <source>
        <dbReference type="SAM" id="Phobius"/>
    </source>
</evidence>